<sequence>MNLTESKKRRSKSNQAAGESTALDPDAASVVGADGAPDSTVVACGALRASALGAGFPTVGAHAASAWWQESSPGSSEWMYPPSGFLNYLQSNKISPFTQTHPFVNYHNASQLPENFHFIGAPMSYSTMSPTTPCSKAIPSPTGRCAAAQIGSQDKETIDIEDDDTIEPARSDARSEKRLNWSNEEDIRLASAWLHNSIDPIDGNDKKSYQYWLDVTTTYNSTTKSNRMRNRNQLKQRWERIKKPVSEFNGCYARITKIHQSGMSEDQKMDQAFQLYASEHNDKPFTMVHVWRILRHEKKWSTYLKKINKEKYKSVTPNPTHVVNVEDAPKLRLIGHKKAKDERSGKRLASEAISVIDQKLDKFIEASSKAEKIGEVQQSLANKKLEVANLNHKAAQEQTKSKMIDLYKDLLLAPTSDLRESSIL</sequence>
<gene>
    <name evidence="3" type="ORF">OsI_35685</name>
</gene>
<evidence type="ECO:0000313" key="3">
    <source>
        <dbReference type="EMBL" id="EAY80507.1"/>
    </source>
</evidence>
<evidence type="ECO:0000256" key="2">
    <source>
        <dbReference type="SAM" id="MobiDB-lite"/>
    </source>
</evidence>
<proteinExistence type="predicted"/>
<dbReference type="Proteomes" id="UP000007015">
    <property type="component" value="Chromosome 11"/>
</dbReference>
<evidence type="ECO:0000256" key="1">
    <source>
        <dbReference type="SAM" id="Coils"/>
    </source>
</evidence>
<dbReference type="PANTHER" id="PTHR45224">
    <property type="entry name" value="OS01G0527900 PROTEIN-RELATED"/>
    <property type="match status" value="1"/>
</dbReference>
<protein>
    <submittedName>
        <fullName evidence="3">Uncharacterized protein</fullName>
    </submittedName>
</protein>
<dbReference type="HOGENOM" id="CLU_037597_2_1_1"/>
<feature type="region of interest" description="Disordered" evidence="2">
    <location>
        <begin position="1"/>
        <end position="31"/>
    </location>
</feature>
<dbReference type="EMBL" id="CM000136">
    <property type="protein sequence ID" value="EAY80507.1"/>
    <property type="molecule type" value="Genomic_DNA"/>
</dbReference>
<accession>A2ZD23</accession>
<keyword evidence="1" id="KW-0175">Coiled coil</keyword>
<dbReference type="OMA" id="LRWERIK"/>
<keyword evidence="4" id="KW-1185">Reference proteome</keyword>
<evidence type="ECO:0000313" key="4">
    <source>
        <dbReference type="Proteomes" id="UP000007015"/>
    </source>
</evidence>
<dbReference type="PANTHER" id="PTHR45224:SF5">
    <property type="entry name" value="OS02G0311800 PROTEIN"/>
    <property type="match status" value="1"/>
</dbReference>
<reference evidence="3 4" key="1">
    <citation type="journal article" date="2005" name="PLoS Biol.">
        <title>The genomes of Oryza sativa: a history of duplications.</title>
        <authorList>
            <person name="Yu J."/>
            <person name="Wang J."/>
            <person name="Lin W."/>
            <person name="Li S."/>
            <person name="Li H."/>
            <person name="Zhou J."/>
            <person name="Ni P."/>
            <person name="Dong W."/>
            <person name="Hu S."/>
            <person name="Zeng C."/>
            <person name="Zhang J."/>
            <person name="Zhang Y."/>
            <person name="Li R."/>
            <person name="Xu Z."/>
            <person name="Li S."/>
            <person name="Li X."/>
            <person name="Zheng H."/>
            <person name="Cong L."/>
            <person name="Lin L."/>
            <person name="Yin J."/>
            <person name="Geng J."/>
            <person name="Li G."/>
            <person name="Shi J."/>
            <person name="Liu J."/>
            <person name="Lv H."/>
            <person name="Li J."/>
            <person name="Wang J."/>
            <person name="Deng Y."/>
            <person name="Ran L."/>
            <person name="Shi X."/>
            <person name="Wang X."/>
            <person name="Wu Q."/>
            <person name="Li C."/>
            <person name="Ren X."/>
            <person name="Wang J."/>
            <person name="Wang X."/>
            <person name="Li D."/>
            <person name="Liu D."/>
            <person name="Zhang X."/>
            <person name="Ji Z."/>
            <person name="Zhao W."/>
            <person name="Sun Y."/>
            <person name="Zhang Z."/>
            <person name="Bao J."/>
            <person name="Han Y."/>
            <person name="Dong L."/>
            <person name="Ji J."/>
            <person name="Chen P."/>
            <person name="Wu S."/>
            <person name="Liu J."/>
            <person name="Xiao Y."/>
            <person name="Bu D."/>
            <person name="Tan J."/>
            <person name="Yang L."/>
            <person name="Ye C."/>
            <person name="Zhang J."/>
            <person name="Xu J."/>
            <person name="Zhou Y."/>
            <person name="Yu Y."/>
            <person name="Zhang B."/>
            <person name="Zhuang S."/>
            <person name="Wei H."/>
            <person name="Liu B."/>
            <person name="Lei M."/>
            <person name="Yu H."/>
            <person name="Li Y."/>
            <person name="Xu H."/>
            <person name="Wei S."/>
            <person name="He X."/>
            <person name="Fang L."/>
            <person name="Zhang Z."/>
            <person name="Zhang Y."/>
            <person name="Huang X."/>
            <person name="Su Z."/>
            <person name="Tong W."/>
            <person name="Li J."/>
            <person name="Tong Z."/>
            <person name="Li S."/>
            <person name="Ye J."/>
            <person name="Wang L."/>
            <person name="Fang L."/>
            <person name="Lei T."/>
            <person name="Chen C."/>
            <person name="Chen H."/>
            <person name="Xu Z."/>
            <person name="Li H."/>
            <person name="Huang H."/>
            <person name="Zhang F."/>
            <person name="Xu H."/>
            <person name="Li N."/>
            <person name="Zhao C."/>
            <person name="Li S."/>
            <person name="Dong L."/>
            <person name="Huang Y."/>
            <person name="Li L."/>
            <person name="Xi Y."/>
            <person name="Qi Q."/>
            <person name="Li W."/>
            <person name="Zhang B."/>
            <person name="Hu W."/>
            <person name="Zhang Y."/>
            <person name="Tian X."/>
            <person name="Jiao Y."/>
            <person name="Liang X."/>
            <person name="Jin J."/>
            <person name="Gao L."/>
            <person name="Zheng W."/>
            <person name="Hao B."/>
            <person name="Liu S."/>
            <person name="Wang W."/>
            <person name="Yuan L."/>
            <person name="Cao M."/>
            <person name="McDermott J."/>
            <person name="Samudrala R."/>
            <person name="Wang J."/>
            <person name="Wong G.K."/>
            <person name="Yang H."/>
        </authorList>
    </citation>
    <scope>NUCLEOTIDE SEQUENCE [LARGE SCALE GENOMIC DNA]</scope>
    <source>
        <strain evidence="4">cv. 93-11</strain>
    </source>
</reference>
<dbReference type="STRING" id="39946.A2ZD23"/>
<dbReference type="AlphaFoldDB" id="A2ZD23"/>
<dbReference type="Gramene" id="BGIOSGA034208-TA">
    <property type="protein sequence ID" value="BGIOSGA034208-PA"/>
    <property type="gene ID" value="BGIOSGA034208"/>
</dbReference>
<organism evidence="3 4">
    <name type="scientific">Oryza sativa subsp. indica</name>
    <name type="common">Rice</name>
    <dbReference type="NCBI Taxonomy" id="39946"/>
    <lineage>
        <taxon>Eukaryota</taxon>
        <taxon>Viridiplantae</taxon>
        <taxon>Streptophyta</taxon>
        <taxon>Embryophyta</taxon>
        <taxon>Tracheophyta</taxon>
        <taxon>Spermatophyta</taxon>
        <taxon>Magnoliopsida</taxon>
        <taxon>Liliopsida</taxon>
        <taxon>Poales</taxon>
        <taxon>Poaceae</taxon>
        <taxon>BOP clade</taxon>
        <taxon>Oryzoideae</taxon>
        <taxon>Oryzeae</taxon>
        <taxon>Oryzinae</taxon>
        <taxon>Oryza</taxon>
        <taxon>Oryza sativa</taxon>
    </lineage>
</organism>
<name>A2ZD23_ORYSI</name>
<feature type="coiled-coil region" evidence="1">
    <location>
        <begin position="373"/>
        <end position="400"/>
    </location>
</feature>